<feature type="chain" id="PRO_5032943848" description="Cytochrome b561 domain-containing protein" evidence="8">
    <location>
        <begin position="16"/>
        <end position="451"/>
    </location>
</feature>
<reference evidence="10" key="1">
    <citation type="submission" date="2021-02" db="EMBL/GenBank/DDBJ databases">
        <authorList>
            <person name="Dougan E. K."/>
            <person name="Rhodes N."/>
            <person name="Thang M."/>
            <person name="Chan C."/>
        </authorList>
    </citation>
    <scope>NUCLEOTIDE SEQUENCE</scope>
</reference>
<evidence type="ECO:0000313" key="11">
    <source>
        <dbReference type="Proteomes" id="UP000604046"/>
    </source>
</evidence>
<comment type="caution">
    <text evidence="10">The sequence shown here is derived from an EMBL/GenBank/DDBJ whole genome shotgun (WGS) entry which is preliminary data.</text>
</comment>
<evidence type="ECO:0000256" key="7">
    <source>
        <dbReference type="SAM" id="Phobius"/>
    </source>
</evidence>
<dbReference type="SMART" id="SM00665">
    <property type="entry name" value="B561"/>
    <property type="match status" value="1"/>
</dbReference>
<dbReference type="CDD" id="cd09631">
    <property type="entry name" value="DOMON_DOH"/>
    <property type="match status" value="1"/>
</dbReference>
<gene>
    <name evidence="10" type="ORF">SNAT2548_LOCUS30949</name>
</gene>
<dbReference type="CDD" id="cd08760">
    <property type="entry name" value="Cyt_b561_FRRS1_like"/>
    <property type="match status" value="1"/>
</dbReference>
<evidence type="ECO:0000256" key="5">
    <source>
        <dbReference type="ARBA" id="ARBA00022989"/>
    </source>
</evidence>
<dbReference type="InterPro" id="IPR005018">
    <property type="entry name" value="DOMON_domain"/>
</dbReference>
<accession>A0A812TVM1</accession>
<feature type="domain" description="Cytochrome b561" evidence="9">
    <location>
        <begin position="290"/>
        <end position="451"/>
    </location>
</feature>
<protein>
    <recommendedName>
        <fullName evidence="9">Cytochrome b561 domain-containing protein</fullName>
    </recommendedName>
</protein>
<evidence type="ECO:0000256" key="3">
    <source>
        <dbReference type="ARBA" id="ARBA00022692"/>
    </source>
</evidence>
<proteinExistence type="predicted"/>
<keyword evidence="11" id="KW-1185">Reference proteome</keyword>
<organism evidence="10 11">
    <name type="scientific">Symbiodinium natans</name>
    <dbReference type="NCBI Taxonomy" id="878477"/>
    <lineage>
        <taxon>Eukaryota</taxon>
        <taxon>Sar</taxon>
        <taxon>Alveolata</taxon>
        <taxon>Dinophyceae</taxon>
        <taxon>Suessiales</taxon>
        <taxon>Symbiodiniaceae</taxon>
        <taxon>Symbiodinium</taxon>
    </lineage>
</organism>
<sequence>MLLTWVSLLVWEVSGNPSYMTCDFNCLGGYTPGSAFGYMSIANIGATTGATCAISTDIPGTGFVGGTDYQVTVSSTQALGQKIGASSGLFGSASTADQDSRVTSHAYTWTAPTCGSVSFRALCGAGGSTDEVWAAAEVSSTEAGGNVCTTTGSSGDTTTPAAASGLELTSGLSMTAAVDSTDVTIEVFSSMNTWIGIGFVEGSSPSMVNADTFICSGGTVLRYWMTAEAPPTGGQVVPGSSCSTVSGQVSMQFTRKLQAETASQVAISPGTQQMVIYAHGSDGSTTLAYHGSNRGGALVDFGSLESVVSVGPTAEASLWLHLILMAVGWGTLLPWGVALANRARDVTGAPGGAWFKLHRRIQVCGWTIQLVGFCMAVWYVQALHFTGPHHVVGFVAVVLGTLQPFNAILRKFCGHPEPGQSKTAGRRLFEVVHKGGGYIATVMGMVNFDCS</sequence>
<feature type="signal peptide" evidence="8">
    <location>
        <begin position="1"/>
        <end position="15"/>
    </location>
</feature>
<keyword evidence="6 7" id="KW-0472">Membrane</keyword>
<dbReference type="AlphaFoldDB" id="A0A812TVM1"/>
<evidence type="ECO:0000256" key="4">
    <source>
        <dbReference type="ARBA" id="ARBA00022982"/>
    </source>
</evidence>
<feature type="transmembrane region" description="Helical" evidence="7">
    <location>
        <begin position="318"/>
        <end position="340"/>
    </location>
</feature>
<dbReference type="SMART" id="SM00664">
    <property type="entry name" value="DoH"/>
    <property type="match status" value="1"/>
</dbReference>
<keyword evidence="4" id="KW-0249">Electron transport</keyword>
<dbReference type="PANTHER" id="PTHR47281">
    <property type="entry name" value="OS09G0557700 PROTEIN"/>
    <property type="match status" value="1"/>
</dbReference>
<evidence type="ECO:0000256" key="8">
    <source>
        <dbReference type="SAM" id="SignalP"/>
    </source>
</evidence>
<dbReference type="PROSITE" id="PS50939">
    <property type="entry name" value="CYTOCHROME_B561"/>
    <property type="match status" value="1"/>
</dbReference>
<keyword evidence="2" id="KW-0813">Transport</keyword>
<dbReference type="GO" id="GO:0016020">
    <property type="term" value="C:membrane"/>
    <property type="evidence" value="ECO:0007669"/>
    <property type="project" value="UniProtKB-SubCell"/>
</dbReference>
<evidence type="ECO:0000256" key="2">
    <source>
        <dbReference type="ARBA" id="ARBA00022448"/>
    </source>
</evidence>
<evidence type="ECO:0000256" key="6">
    <source>
        <dbReference type="ARBA" id="ARBA00023136"/>
    </source>
</evidence>
<dbReference type="EMBL" id="CAJNDS010002634">
    <property type="protein sequence ID" value="CAE7551160.1"/>
    <property type="molecule type" value="Genomic_DNA"/>
</dbReference>
<dbReference type="Gene3D" id="1.20.120.1770">
    <property type="match status" value="1"/>
</dbReference>
<keyword evidence="5 7" id="KW-1133">Transmembrane helix</keyword>
<dbReference type="Proteomes" id="UP000604046">
    <property type="component" value="Unassembled WGS sequence"/>
</dbReference>
<dbReference type="InterPro" id="IPR045266">
    <property type="entry name" value="DOH_DOMON"/>
</dbReference>
<dbReference type="InterPro" id="IPR006593">
    <property type="entry name" value="Cyt_b561/ferric_Rdtase_TM"/>
</dbReference>
<evidence type="ECO:0000256" key="1">
    <source>
        <dbReference type="ARBA" id="ARBA00004370"/>
    </source>
</evidence>
<feature type="transmembrane region" description="Helical" evidence="7">
    <location>
        <begin position="391"/>
        <end position="409"/>
    </location>
</feature>
<name>A0A812TVM1_9DINO</name>
<evidence type="ECO:0000313" key="10">
    <source>
        <dbReference type="EMBL" id="CAE7551160.1"/>
    </source>
</evidence>
<keyword evidence="3 7" id="KW-0812">Transmembrane</keyword>
<dbReference type="Pfam" id="PF03351">
    <property type="entry name" value="DOMON"/>
    <property type="match status" value="1"/>
</dbReference>
<dbReference type="InterPro" id="IPR045879">
    <property type="entry name" value="B561A"/>
</dbReference>
<dbReference type="OrthoDB" id="2419613at2759"/>
<feature type="transmembrane region" description="Helical" evidence="7">
    <location>
        <begin position="361"/>
        <end position="379"/>
    </location>
</feature>
<dbReference type="PANTHER" id="PTHR47281:SF1">
    <property type="entry name" value="OS09G0557700 PROTEIN"/>
    <property type="match status" value="1"/>
</dbReference>
<keyword evidence="8" id="KW-0732">Signal</keyword>
<comment type="subcellular location">
    <subcellularLocation>
        <location evidence="1">Membrane</location>
    </subcellularLocation>
</comment>
<evidence type="ECO:0000259" key="9">
    <source>
        <dbReference type="PROSITE" id="PS50939"/>
    </source>
</evidence>